<evidence type="ECO:0000256" key="3">
    <source>
        <dbReference type="ARBA" id="ARBA00022692"/>
    </source>
</evidence>
<evidence type="ECO:0000256" key="5">
    <source>
        <dbReference type="ARBA" id="ARBA00023136"/>
    </source>
</evidence>
<accession>A0ABV6QGH5</accession>
<dbReference type="EMBL" id="JBHLTC010000006">
    <property type="protein sequence ID" value="MFC0623743.1"/>
    <property type="molecule type" value="Genomic_DNA"/>
</dbReference>
<feature type="compositionally biased region" description="Pro residues" evidence="6">
    <location>
        <begin position="153"/>
        <end position="172"/>
    </location>
</feature>
<evidence type="ECO:0000313" key="9">
    <source>
        <dbReference type="EMBL" id="MFC0623743.1"/>
    </source>
</evidence>
<comment type="caution">
    <text evidence="9">The sequence shown here is derived from an EMBL/GenBank/DDBJ whole genome shotgun (WGS) entry which is preliminary data.</text>
</comment>
<sequence length="452" mass="47180">MEQNSSGREPAGGFDRDRLRAVQNWRRSRSDRLIAGVCGGVGRALDIDPVLVRVVVGVLVVLGPGLPLYLAGWALMPSAGSDRSVAQDVLGDRVRPDHPWLWPTVIGIGVFVAIIVSSSVDSGPFKLGPLLVIGAIWYVFFYKKGPRSQRPGQTPPVSRPGPPVAPPMPTPGTPQAWTTPGTPQTGSPLGKPQDGSTLGKPQDGTTLGRPQDVPRPQDSPTTSVQPVWTEDDPLGLYVDEPPAPRQTSAPVVVPAHPGLRIVKPLVMSATLLAITIAWIAQASLPLMLAIGLATLGLGMILGGFAGRTLGLLPLGILLALGVAATQVFPTVPKVREINYVASPQTPITADLPAFAVDAGTIRIDLTKAEFSPGAKVVATSKAGEIVVVLPKDVDVTGLGKAQMGAIQAFGGSKGGYDFDQQFSDLGVDAKAGPASVRLELTVTTGSIVVERR</sequence>
<feature type="region of interest" description="Disordered" evidence="6">
    <location>
        <begin position="147"/>
        <end position="249"/>
    </location>
</feature>
<reference evidence="9 10" key="1">
    <citation type="submission" date="2024-09" db="EMBL/GenBank/DDBJ databases">
        <authorList>
            <person name="Sun Q."/>
            <person name="Mori K."/>
        </authorList>
    </citation>
    <scope>NUCLEOTIDE SEQUENCE [LARGE SCALE GENOMIC DNA]</scope>
    <source>
        <strain evidence="9 10">CGMCC 1.15906</strain>
    </source>
</reference>
<feature type="transmembrane region" description="Helical" evidence="7">
    <location>
        <begin position="50"/>
        <end position="75"/>
    </location>
</feature>
<keyword evidence="2" id="KW-1003">Cell membrane</keyword>
<organism evidence="9 10">
    <name type="scientific">Kribbella deserti</name>
    <dbReference type="NCBI Taxonomy" id="1926257"/>
    <lineage>
        <taxon>Bacteria</taxon>
        <taxon>Bacillati</taxon>
        <taxon>Actinomycetota</taxon>
        <taxon>Actinomycetes</taxon>
        <taxon>Propionibacteriales</taxon>
        <taxon>Kribbellaceae</taxon>
        <taxon>Kribbella</taxon>
    </lineage>
</organism>
<name>A0ABV6QGH5_9ACTN</name>
<evidence type="ECO:0000256" key="2">
    <source>
        <dbReference type="ARBA" id="ARBA00022475"/>
    </source>
</evidence>
<keyword evidence="4 7" id="KW-1133">Transmembrane helix</keyword>
<evidence type="ECO:0000256" key="1">
    <source>
        <dbReference type="ARBA" id="ARBA00004162"/>
    </source>
</evidence>
<keyword evidence="5 7" id="KW-0472">Membrane</keyword>
<feature type="transmembrane region" description="Helical" evidence="7">
    <location>
        <begin position="125"/>
        <end position="142"/>
    </location>
</feature>
<gene>
    <name evidence="9" type="ORF">ACFFGN_06700</name>
</gene>
<feature type="compositionally biased region" description="Polar residues" evidence="6">
    <location>
        <begin position="175"/>
        <end position="187"/>
    </location>
</feature>
<dbReference type="InterPro" id="IPR007168">
    <property type="entry name" value="Phageshock_PspC_N"/>
</dbReference>
<evidence type="ECO:0000256" key="4">
    <source>
        <dbReference type="ARBA" id="ARBA00022989"/>
    </source>
</evidence>
<protein>
    <submittedName>
        <fullName evidence="9">PspC domain-containing protein</fullName>
    </submittedName>
</protein>
<dbReference type="Pfam" id="PF04024">
    <property type="entry name" value="PspC"/>
    <property type="match status" value="1"/>
</dbReference>
<feature type="domain" description="Phage shock protein PspC N-terminal" evidence="8">
    <location>
        <begin position="25"/>
        <end position="78"/>
    </location>
</feature>
<evidence type="ECO:0000256" key="7">
    <source>
        <dbReference type="SAM" id="Phobius"/>
    </source>
</evidence>
<feature type="transmembrane region" description="Helical" evidence="7">
    <location>
        <begin position="311"/>
        <end position="328"/>
    </location>
</feature>
<dbReference type="Proteomes" id="UP001589890">
    <property type="component" value="Unassembled WGS sequence"/>
</dbReference>
<comment type="subcellular location">
    <subcellularLocation>
        <location evidence="1">Cell membrane</location>
        <topology evidence="1">Single-pass membrane protein</topology>
    </subcellularLocation>
</comment>
<feature type="transmembrane region" description="Helical" evidence="7">
    <location>
        <begin position="100"/>
        <end position="119"/>
    </location>
</feature>
<evidence type="ECO:0000259" key="8">
    <source>
        <dbReference type="Pfam" id="PF04024"/>
    </source>
</evidence>
<evidence type="ECO:0000256" key="6">
    <source>
        <dbReference type="SAM" id="MobiDB-lite"/>
    </source>
</evidence>
<dbReference type="InterPro" id="IPR052027">
    <property type="entry name" value="PspC"/>
</dbReference>
<dbReference type="PANTHER" id="PTHR33885:SF3">
    <property type="entry name" value="PHAGE SHOCK PROTEIN C"/>
    <property type="match status" value="1"/>
</dbReference>
<dbReference type="PANTHER" id="PTHR33885">
    <property type="entry name" value="PHAGE SHOCK PROTEIN C"/>
    <property type="match status" value="1"/>
</dbReference>
<proteinExistence type="predicted"/>
<keyword evidence="3 7" id="KW-0812">Transmembrane</keyword>
<evidence type="ECO:0000313" key="10">
    <source>
        <dbReference type="Proteomes" id="UP001589890"/>
    </source>
</evidence>
<keyword evidence="10" id="KW-1185">Reference proteome</keyword>
<dbReference type="RefSeq" id="WP_380044444.1">
    <property type="nucleotide sequence ID" value="NZ_JBHLTC010000006.1"/>
</dbReference>